<accession>A0A5C6U935</accession>
<dbReference type="AlphaFoldDB" id="A0A5C6U935"/>
<dbReference type="OrthoDB" id="9153930at2"/>
<dbReference type="Pfam" id="PF16233">
    <property type="entry name" value="DUF4893"/>
    <property type="match status" value="1"/>
</dbReference>
<dbReference type="Proteomes" id="UP000321129">
    <property type="component" value="Unassembled WGS sequence"/>
</dbReference>
<dbReference type="EMBL" id="VOPY01000002">
    <property type="protein sequence ID" value="TXC68671.1"/>
    <property type="molecule type" value="Genomic_DNA"/>
</dbReference>
<dbReference type="PROSITE" id="PS51257">
    <property type="entry name" value="PROKAR_LIPOPROTEIN"/>
    <property type="match status" value="1"/>
</dbReference>
<proteinExistence type="predicted"/>
<sequence>MTGRRAIAIVALALAAGGCQTIAPSAPAEVADQRPTDWRSVASTADRKRIAGWRTAWVAALRAARAAGHGDELAARPALFDPDAALPNPYIPPGDYRCRTTKLGAKSAGLLDYVAYGWFTCRIAAEQDIFSFAKLTGSQRPVGLLFDDSDRRQVFLGTLQLGDESGIIDYGIDGDRDMAGLVERIGANRWRLVLPYPAFESLLDVIEISPPVD</sequence>
<gene>
    <name evidence="2" type="ORF">FSZ31_06710</name>
</gene>
<organism evidence="2 3">
    <name type="scientific">Flavisphingopyxis soli</name>
    <dbReference type="NCBI Taxonomy" id="2601267"/>
    <lineage>
        <taxon>Bacteria</taxon>
        <taxon>Pseudomonadati</taxon>
        <taxon>Pseudomonadota</taxon>
        <taxon>Alphaproteobacteria</taxon>
        <taxon>Sphingomonadales</taxon>
        <taxon>Sphingopyxidaceae</taxon>
        <taxon>Flavisphingopyxis</taxon>
    </lineage>
</organism>
<name>A0A5C6U935_9SPHN</name>
<protein>
    <submittedName>
        <fullName evidence="2">DUF4893 domain-containing protein</fullName>
    </submittedName>
</protein>
<feature type="signal peptide" evidence="1">
    <location>
        <begin position="1"/>
        <end position="28"/>
    </location>
</feature>
<dbReference type="RefSeq" id="WP_147122624.1">
    <property type="nucleotide sequence ID" value="NZ_VOPY01000002.1"/>
</dbReference>
<keyword evidence="3" id="KW-1185">Reference proteome</keyword>
<evidence type="ECO:0000313" key="2">
    <source>
        <dbReference type="EMBL" id="TXC68671.1"/>
    </source>
</evidence>
<comment type="caution">
    <text evidence="2">The sequence shown here is derived from an EMBL/GenBank/DDBJ whole genome shotgun (WGS) entry which is preliminary data.</text>
</comment>
<reference evidence="2 3" key="1">
    <citation type="submission" date="2019-08" db="EMBL/GenBank/DDBJ databases">
        <title>Sphingorhabdus soil sp. nov., isolated from arctic soil.</title>
        <authorList>
            <person name="Liu Y."/>
        </authorList>
    </citation>
    <scope>NUCLEOTIDE SEQUENCE [LARGE SCALE GENOMIC DNA]</scope>
    <source>
        <strain evidence="2 3">D-2Q-5-6</strain>
    </source>
</reference>
<dbReference type="InterPro" id="IPR032609">
    <property type="entry name" value="DUF4893"/>
</dbReference>
<evidence type="ECO:0000256" key="1">
    <source>
        <dbReference type="SAM" id="SignalP"/>
    </source>
</evidence>
<feature type="chain" id="PRO_5023130501" evidence="1">
    <location>
        <begin position="29"/>
        <end position="213"/>
    </location>
</feature>
<keyword evidence="1" id="KW-0732">Signal</keyword>
<evidence type="ECO:0000313" key="3">
    <source>
        <dbReference type="Proteomes" id="UP000321129"/>
    </source>
</evidence>